<dbReference type="Proteomes" id="UP000193307">
    <property type="component" value="Unassembled WGS sequence"/>
</dbReference>
<evidence type="ECO:0000313" key="2">
    <source>
        <dbReference type="Proteomes" id="UP000193307"/>
    </source>
</evidence>
<dbReference type="AlphaFoldDB" id="A0A1Y5RRH8"/>
<dbReference type="InterPro" id="IPR029063">
    <property type="entry name" value="SAM-dependent_MTases_sf"/>
</dbReference>
<gene>
    <name evidence="1" type="ORF">PAM7971_00735</name>
</gene>
<dbReference type="Gene3D" id="3.40.50.150">
    <property type="entry name" value="Vaccinia Virus protein VP39"/>
    <property type="match status" value="1"/>
</dbReference>
<accession>A0A1Y5RRH8</accession>
<protein>
    <submittedName>
        <fullName evidence="1">Uncharacterized protein</fullName>
    </submittedName>
</protein>
<keyword evidence="2" id="KW-1185">Reference proteome</keyword>
<organism evidence="1 2">
    <name type="scientific">Pacificibacter marinus</name>
    <dbReference type="NCBI Taxonomy" id="658057"/>
    <lineage>
        <taxon>Bacteria</taxon>
        <taxon>Pseudomonadati</taxon>
        <taxon>Pseudomonadota</taxon>
        <taxon>Alphaproteobacteria</taxon>
        <taxon>Rhodobacterales</taxon>
        <taxon>Roseobacteraceae</taxon>
        <taxon>Pacificibacter</taxon>
    </lineage>
</organism>
<sequence length="89" mass="9697">MPSGVFRPDAGVSCAIVIFTKTNSSGTENVWLYDMAEDGYKLDDKRTPKLGIFAAGLTFGCDVVQFSNPVLQLGFFITKGDDKLLWASI</sequence>
<name>A0A1Y5RRH8_9RHOB</name>
<evidence type="ECO:0000313" key="1">
    <source>
        <dbReference type="EMBL" id="SLN23201.1"/>
    </source>
</evidence>
<dbReference type="STRING" id="658057.SAMN04488032_102351"/>
<dbReference type="EMBL" id="FWFW01000002">
    <property type="protein sequence ID" value="SLN23201.1"/>
    <property type="molecule type" value="Genomic_DNA"/>
</dbReference>
<dbReference type="RefSeq" id="WP_306455974.1">
    <property type="nucleotide sequence ID" value="NZ_FNZV01000002.1"/>
</dbReference>
<dbReference type="SUPFAM" id="SSF53335">
    <property type="entry name" value="S-adenosyl-L-methionine-dependent methyltransferases"/>
    <property type="match status" value="1"/>
</dbReference>
<proteinExistence type="predicted"/>
<reference evidence="1 2" key="1">
    <citation type="submission" date="2017-03" db="EMBL/GenBank/DDBJ databases">
        <authorList>
            <person name="Afonso C.L."/>
            <person name="Miller P.J."/>
            <person name="Scott M.A."/>
            <person name="Spackman E."/>
            <person name="Goraichik I."/>
            <person name="Dimitrov K.M."/>
            <person name="Suarez D.L."/>
            <person name="Swayne D.E."/>
        </authorList>
    </citation>
    <scope>NUCLEOTIDE SEQUENCE [LARGE SCALE GENOMIC DNA]</scope>
    <source>
        <strain evidence="1 2">CECT 7971</strain>
    </source>
</reference>